<comment type="caution">
    <text evidence="1">The sequence shown here is derived from an EMBL/GenBank/DDBJ whole genome shotgun (WGS) entry which is preliminary data.</text>
</comment>
<reference evidence="1 2" key="1">
    <citation type="submission" date="2012-10" db="EMBL/GenBank/DDBJ databases">
        <title>The draft sequence of the Mycobacterium pheli genome.</title>
        <authorList>
            <person name="Pettersson B.M.F."/>
            <person name="Das S."/>
            <person name="Dasgupta S."/>
            <person name="Bhattacharya A."/>
            <person name="Kirsebom L.A."/>
        </authorList>
    </citation>
    <scope>NUCLEOTIDE SEQUENCE [LARGE SCALE GENOMIC DNA]</scope>
    <source>
        <strain evidence="1 2">CCUG 21000</strain>
    </source>
</reference>
<name>A0A5N5UVE7_MYCPH</name>
<gene>
    <name evidence="1" type="ORF">MPHL21000_20315</name>
</gene>
<evidence type="ECO:0000313" key="1">
    <source>
        <dbReference type="EMBL" id="KAB7753591.1"/>
    </source>
</evidence>
<sequence length="52" mass="5838">MQKCRLEVDRPGDPDRMVLTILEGLQFPGLFVPCQAAAKHCDLVVEIRLCDP</sequence>
<dbReference type="EMBL" id="ANBP01000034">
    <property type="protein sequence ID" value="KAB7753591.1"/>
    <property type="molecule type" value="Genomic_DNA"/>
</dbReference>
<dbReference type="Proteomes" id="UP000325690">
    <property type="component" value="Unassembled WGS sequence"/>
</dbReference>
<accession>A0A5N5UVE7</accession>
<proteinExistence type="predicted"/>
<protein>
    <submittedName>
        <fullName evidence="1">Uncharacterized protein</fullName>
    </submittedName>
</protein>
<organism evidence="1 2">
    <name type="scientific">Mycolicibacterium phlei DSM 43239 = CCUG 21000</name>
    <dbReference type="NCBI Taxonomy" id="1226750"/>
    <lineage>
        <taxon>Bacteria</taxon>
        <taxon>Bacillati</taxon>
        <taxon>Actinomycetota</taxon>
        <taxon>Actinomycetes</taxon>
        <taxon>Mycobacteriales</taxon>
        <taxon>Mycobacteriaceae</taxon>
        <taxon>Mycolicibacterium</taxon>
    </lineage>
</organism>
<evidence type="ECO:0000313" key="2">
    <source>
        <dbReference type="Proteomes" id="UP000325690"/>
    </source>
</evidence>
<dbReference type="AlphaFoldDB" id="A0A5N5UVE7"/>
<keyword evidence="2" id="KW-1185">Reference proteome</keyword>